<feature type="region of interest" description="Disordered" evidence="1">
    <location>
        <begin position="1"/>
        <end position="813"/>
    </location>
</feature>
<feature type="compositionally biased region" description="Basic and acidic residues" evidence="1">
    <location>
        <begin position="757"/>
        <end position="776"/>
    </location>
</feature>
<feature type="compositionally biased region" description="Basic and acidic residues" evidence="1">
    <location>
        <begin position="705"/>
        <end position="720"/>
    </location>
</feature>
<accession>A0A7R7VIY6</accession>
<feature type="compositionally biased region" description="Polar residues" evidence="1">
    <location>
        <begin position="68"/>
        <end position="78"/>
    </location>
</feature>
<feature type="compositionally biased region" description="Basic and acidic residues" evidence="1">
    <location>
        <begin position="477"/>
        <end position="487"/>
    </location>
</feature>
<feature type="compositionally biased region" description="Basic and acidic residues" evidence="1">
    <location>
        <begin position="176"/>
        <end position="195"/>
    </location>
</feature>
<feature type="compositionally biased region" description="Basic and acidic residues" evidence="1">
    <location>
        <begin position="105"/>
        <end position="120"/>
    </location>
</feature>
<feature type="compositionally biased region" description="Basic and acidic residues" evidence="1">
    <location>
        <begin position="499"/>
        <end position="521"/>
    </location>
</feature>
<feature type="compositionally biased region" description="Basic and acidic residues" evidence="1">
    <location>
        <begin position="864"/>
        <end position="888"/>
    </location>
</feature>
<feature type="compositionally biased region" description="Low complexity" evidence="1">
    <location>
        <begin position="976"/>
        <end position="986"/>
    </location>
</feature>
<feature type="compositionally biased region" description="Basic and acidic residues" evidence="1">
    <location>
        <begin position="932"/>
        <end position="949"/>
    </location>
</feature>
<feature type="region of interest" description="Disordered" evidence="1">
    <location>
        <begin position="833"/>
        <end position="1036"/>
    </location>
</feature>
<proteinExistence type="predicted"/>
<dbReference type="Proteomes" id="UP000637239">
    <property type="component" value="Chromosome 2"/>
</dbReference>
<gene>
    <name evidence="2" type="ORF">ACHE_21030S</name>
</gene>
<feature type="compositionally biased region" description="Low complexity" evidence="1">
    <location>
        <begin position="797"/>
        <end position="807"/>
    </location>
</feature>
<feature type="compositionally biased region" description="Basic and acidic residues" evidence="1">
    <location>
        <begin position="1027"/>
        <end position="1036"/>
    </location>
</feature>
<dbReference type="AlphaFoldDB" id="A0A7R7VIY6"/>
<feature type="compositionally biased region" description="Basic and acidic residues" evidence="1">
    <location>
        <begin position="570"/>
        <end position="591"/>
    </location>
</feature>
<evidence type="ECO:0000256" key="1">
    <source>
        <dbReference type="SAM" id="MobiDB-lite"/>
    </source>
</evidence>
<protein>
    <recommendedName>
        <fullName evidence="4">Altered inheritance of mitochondria protein 21</fullName>
    </recommendedName>
</protein>
<reference evidence="2" key="2">
    <citation type="submission" date="2021-02" db="EMBL/GenBank/DDBJ databases">
        <title>Aspergillus chevalieri M1 genome sequence.</title>
        <authorList>
            <person name="Kadooka C."/>
            <person name="Mori K."/>
            <person name="Futagami T."/>
        </authorList>
    </citation>
    <scope>NUCLEOTIDE SEQUENCE</scope>
    <source>
        <strain evidence="2">M1</strain>
    </source>
</reference>
<keyword evidence="3" id="KW-1185">Reference proteome</keyword>
<evidence type="ECO:0000313" key="3">
    <source>
        <dbReference type="Proteomes" id="UP000637239"/>
    </source>
</evidence>
<reference evidence="2" key="1">
    <citation type="submission" date="2021-01" db="EMBL/GenBank/DDBJ databases">
        <authorList>
            <consortium name="Aspergillus chevalieri M1 genome sequencing consortium"/>
            <person name="Kazuki M."/>
            <person name="Futagami T."/>
        </authorList>
    </citation>
    <scope>NUCLEOTIDE SEQUENCE</scope>
    <source>
        <strain evidence="2">M1</strain>
    </source>
</reference>
<feature type="compositionally biased region" description="Basic residues" evidence="1">
    <location>
        <begin position="777"/>
        <end position="787"/>
    </location>
</feature>
<feature type="compositionally biased region" description="Pro residues" evidence="1">
    <location>
        <begin position="25"/>
        <end position="41"/>
    </location>
</feature>
<dbReference type="KEGG" id="ache:ACHE_21030S"/>
<evidence type="ECO:0008006" key="4">
    <source>
        <dbReference type="Google" id="ProtNLM"/>
    </source>
</evidence>
<dbReference type="RefSeq" id="XP_043134094.1">
    <property type="nucleotide sequence ID" value="XM_043285398.1"/>
</dbReference>
<organism evidence="2 3">
    <name type="scientific">Aspergillus chevalieri</name>
    <name type="common">Eurotium chevalieri</name>
    <dbReference type="NCBI Taxonomy" id="182096"/>
    <lineage>
        <taxon>Eukaryota</taxon>
        <taxon>Fungi</taxon>
        <taxon>Dikarya</taxon>
        <taxon>Ascomycota</taxon>
        <taxon>Pezizomycotina</taxon>
        <taxon>Eurotiomycetes</taxon>
        <taxon>Eurotiomycetidae</taxon>
        <taxon>Eurotiales</taxon>
        <taxon>Aspergillaceae</taxon>
        <taxon>Aspergillus</taxon>
        <taxon>Aspergillus subgen. Aspergillus</taxon>
    </lineage>
</organism>
<feature type="compositionally biased region" description="Pro residues" evidence="1">
    <location>
        <begin position="688"/>
        <end position="699"/>
    </location>
</feature>
<feature type="compositionally biased region" description="Basic and acidic residues" evidence="1">
    <location>
        <begin position="378"/>
        <end position="390"/>
    </location>
</feature>
<dbReference type="EMBL" id="AP024417">
    <property type="protein sequence ID" value="BCR85572.1"/>
    <property type="molecule type" value="Genomic_DNA"/>
</dbReference>
<feature type="compositionally biased region" description="Low complexity" evidence="1">
    <location>
        <begin position="451"/>
        <end position="466"/>
    </location>
</feature>
<feature type="compositionally biased region" description="Low complexity" evidence="1">
    <location>
        <begin position="14"/>
        <end position="24"/>
    </location>
</feature>
<feature type="compositionally biased region" description="Basic and acidic residues" evidence="1">
    <location>
        <begin position="628"/>
        <end position="645"/>
    </location>
</feature>
<dbReference type="InterPro" id="IPR021582">
    <property type="entry name" value="Aim21"/>
</dbReference>
<sequence length="1036" mass="112686">MSTQPPAIPPRPSRTPQQQRQQQQGPPPTSAPDAPKIPPRPNKLIERSMSPLRQNYAPSPLNEKPGSSGLNRTTSNDQVPRPASVTIPSLGEEGIEYEDLSVGKPVEDPETRNVDSELKLHAPKPSLPTSSAAAKVQAVTRTDSRQAAAAGIGAETPGSEEQHERPGRPLHSRTISSREESSTASADRYHEEHGIPEIGQRVPMYPNAGDVQAPSPAPHQLEHGQRPGRSQHRALSGREASLPPGSYGLHGHGVHNNDKFEKAWYEKHPDEYAKEEQSQHAPGGTPKPDWALSSDDLNKIVRGSAVTGSGLGTSPAVTGTPEEEVGYMASDEYTQRMASPAPDRSVRPAVESPLRKMSHPTTEKESKQESTQGSGVIHVDEPYHHSHHPDGFAPTPAPEEQTKAGEGEREEEEPILAADEVRPESAFQHPAVSPTLERGDSFDEFRSRTPSTGHSRSNSRSTSNHGRPALARYTSRGSEREDVHTPLEDVAEYEPLFPEDNKEKRPVSTAERFKQRPELKHRFPSQDIWEDSPNSLHLHATVTTPDVPKLESFETPEQESIRRSQAASVDPHEVATHILESEEHKEDETKRPSISKQRFPSKDVWEDAPDSQQLVTTVRAPEGAPQEAPREVPREAPKESPKEELTSPEVPKKPSIPARPARRPQLTPPAVDHSTKPGTSPTEKRQPPSIPGRPKPQIPARPAKKSPEEPKKEEPKDVAAKPKPPVPARPGGSKIAALKAGFLSDLNSRLQGGPPKAPEKKEEDPVEKKPLQDARKGRARGPARRKPAPAAAPPTTAPTKTETAGTKLPTIPEVKVADVWNIWQIDENGQLVVSGHDVSKKPEPGPGPSQPELSKLEPPQPEPSKLEPAEPDRKTESPQAEPTEREPLPEPSKPELSQPDIPPMAPELSKNVAGEPTDPVPSPKLIQMPESELEKKLESVVEPVTKQEENEPSPVESQAPGPLTIAEPEIPNIAKSPTTSPTTSNPDAELPAIESKIIEPQETNKPSEATPKLKLEETAENMAASADGKRESDGDT</sequence>
<name>A0A7R7VIY6_ASPCH</name>
<dbReference type="GeneID" id="66979931"/>
<feature type="compositionally biased region" description="Pro residues" evidence="1">
    <location>
        <begin position="1"/>
        <end position="13"/>
    </location>
</feature>
<feature type="compositionally biased region" description="Basic and acidic residues" evidence="1">
    <location>
        <begin position="437"/>
        <end position="447"/>
    </location>
</feature>
<evidence type="ECO:0000313" key="2">
    <source>
        <dbReference type="EMBL" id="BCR85572.1"/>
    </source>
</evidence>
<dbReference type="Pfam" id="PF11489">
    <property type="entry name" value="Aim21"/>
    <property type="match status" value="1"/>
</dbReference>
<feature type="compositionally biased region" description="Basic and acidic residues" evidence="1">
    <location>
        <begin position="255"/>
        <end position="278"/>
    </location>
</feature>